<dbReference type="InParanoid" id="A0A059BW04"/>
<feature type="compositionally biased region" description="Basic and acidic residues" evidence="1">
    <location>
        <begin position="117"/>
        <end position="135"/>
    </location>
</feature>
<accession>A0A059BW04</accession>
<dbReference type="EMBL" id="KK198758">
    <property type="protein sequence ID" value="KCW70292.1"/>
    <property type="molecule type" value="Genomic_DNA"/>
</dbReference>
<reference evidence="2" key="1">
    <citation type="submission" date="2013-07" db="EMBL/GenBank/DDBJ databases">
        <title>The genome of Eucalyptus grandis.</title>
        <authorList>
            <person name="Schmutz J."/>
            <person name="Hayes R."/>
            <person name="Myburg A."/>
            <person name="Tuskan G."/>
            <person name="Grattapaglia D."/>
            <person name="Rokhsar D.S."/>
        </authorList>
    </citation>
    <scope>NUCLEOTIDE SEQUENCE</scope>
    <source>
        <tissue evidence="2">Leaf extractions</tissue>
    </source>
</reference>
<name>A0A059BW04_EUCGR</name>
<dbReference type="Gramene" id="KCW70292">
    <property type="protein sequence ID" value="KCW70292"/>
    <property type="gene ID" value="EUGRSUZ_F03536"/>
</dbReference>
<evidence type="ECO:0000256" key="1">
    <source>
        <dbReference type="SAM" id="MobiDB-lite"/>
    </source>
</evidence>
<gene>
    <name evidence="2" type="ORF">EUGRSUZ_F03536</name>
</gene>
<protein>
    <submittedName>
        <fullName evidence="2">Uncharacterized protein</fullName>
    </submittedName>
</protein>
<sequence length="135" mass="14901">MQPRETFASALTRWDLHRNGLRRLQWPPLLPPASTSFPPSATGKSGAGARRPCLFLMSLSSILAGNFVIPIRALRLLHGEGDLSQVVAGATELLDRVTRKRESDRIRWPLAIARSRGPNESECSSREPTLDSRSS</sequence>
<dbReference type="AlphaFoldDB" id="A0A059BW04"/>
<proteinExistence type="predicted"/>
<evidence type="ECO:0000313" key="2">
    <source>
        <dbReference type="EMBL" id="KCW70292.1"/>
    </source>
</evidence>
<organism evidence="2">
    <name type="scientific">Eucalyptus grandis</name>
    <name type="common">Flooded gum</name>
    <dbReference type="NCBI Taxonomy" id="71139"/>
    <lineage>
        <taxon>Eukaryota</taxon>
        <taxon>Viridiplantae</taxon>
        <taxon>Streptophyta</taxon>
        <taxon>Embryophyta</taxon>
        <taxon>Tracheophyta</taxon>
        <taxon>Spermatophyta</taxon>
        <taxon>Magnoliopsida</taxon>
        <taxon>eudicotyledons</taxon>
        <taxon>Gunneridae</taxon>
        <taxon>Pentapetalae</taxon>
        <taxon>rosids</taxon>
        <taxon>malvids</taxon>
        <taxon>Myrtales</taxon>
        <taxon>Myrtaceae</taxon>
        <taxon>Myrtoideae</taxon>
        <taxon>Eucalypteae</taxon>
        <taxon>Eucalyptus</taxon>
    </lineage>
</organism>
<feature type="region of interest" description="Disordered" evidence="1">
    <location>
        <begin position="115"/>
        <end position="135"/>
    </location>
</feature>